<evidence type="ECO:0000259" key="1">
    <source>
        <dbReference type="Pfam" id="PF13228"/>
    </source>
</evidence>
<gene>
    <name evidence="2" type="ORF">H9710_00100</name>
</gene>
<dbReference type="Pfam" id="PF13228">
    <property type="entry name" value="DUF4037"/>
    <property type="match status" value="1"/>
</dbReference>
<reference evidence="2" key="2">
    <citation type="submission" date="2021-04" db="EMBL/GenBank/DDBJ databases">
        <authorList>
            <person name="Gilroy R."/>
        </authorList>
    </citation>
    <scope>NUCLEOTIDE SEQUENCE</scope>
    <source>
        <strain evidence="2">CHK185-1770</strain>
    </source>
</reference>
<protein>
    <submittedName>
        <fullName evidence="2">DUF4037 domain-containing protein</fullName>
    </submittedName>
</protein>
<organism evidence="2 3">
    <name type="scientific">Candidatus Acutalibacter pullicola</name>
    <dbReference type="NCBI Taxonomy" id="2838417"/>
    <lineage>
        <taxon>Bacteria</taxon>
        <taxon>Bacillati</taxon>
        <taxon>Bacillota</taxon>
        <taxon>Clostridia</taxon>
        <taxon>Eubacteriales</taxon>
        <taxon>Acutalibacteraceae</taxon>
        <taxon>Acutalibacter</taxon>
    </lineage>
</organism>
<dbReference type="Proteomes" id="UP000826793">
    <property type="component" value="Unassembled WGS sequence"/>
</dbReference>
<reference evidence="2" key="1">
    <citation type="journal article" date="2021" name="PeerJ">
        <title>Extensive microbial diversity within the chicken gut microbiome revealed by metagenomics and culture.</title>
        <authorList>
            <person name="Gilroy R."/>
            <person name="Ravi A."/>
            <person name="Getino M."/>
            <person name="Pursley I."/>
            <person name="Horton D.L."/>
            <person name="Alikhan N.F."/>
            <person name="Baker D."/>
            <person name="Gharbi K."/>
            <person name="Hall N."/>
            <person name="Watson M."/>
            <person name="Adriaenssens E.M."/>
            <person name="Foster-Nyarko E."/>
            <person name="Jarju S."/>
            <person name="Secka A."/>
            <person name="Antonio M."/>
            <person name="Oren A."/>
            <person name="Chaudhuri R.R."/>
            <person name="La Ragione R."/>
            <person name="Hildebrand F."/>
            <person name="Pallen M.J."/>
        </authorList>
    </citation>
    <scope>NUCLEOTIDE SEQUENCE</scope>
    <source>
        <strain evidence="2">CHK185-1770</strain>
    </source>
</reference>
<comment type="caution">
    <text evidence="2">The sequence shown here is derived from an EMBL/GenBank/DDBJ whole genome shotgun (WGS) entry which is preliminary data.</text>
</comment>
<evidence type="ECO:0000313" key="2">
    <source>
        <dbReference type="EMBL" id="HJB96968.1"/>
    </source>
</evidence>
<accession>A0A9D2MSS6</accession>
<evidence type="ECO:0000313" key="3">
    <source>
        <dbReference type="Proteomes" id="UP000826793"/>
    </source>
</evidence>
<sequence length="361" mass="41813">MTEFIKGKELCRDFFHQIAQPCIARHFPRLRYSSGLLGYGSDILGYDDPVSTDHMWGPRFYLFLQEEDEGLQPQLEEIFSREFPYQFRGYSVHFSPPDPNDAGVRHAEPLSQGRVNPLVFFYTVDSYLDFYLGTHQLEQLTSIQWLSLSEHRLLALSLAEFYTDQLHMAQRLEKIRYYPQDVWLYLLASNWYLAAEEQAFVKRCGSTGDELGSALACSRIADRLMRLGFLYCKRYAPYSKWFGRAFQELPLPQDLKEAVKTAVLAGSTQQREQPLVYAQQRMAHLHNQLGLTEPVSEEIVPYFGRDISVIFADRIAQAIRRNLVGTPLEKTPLIGTLSQVPNFTNLYEDVGRRPQVEQLYR</sequence>
<name>A0A9D2MSS6_9FIRM</name>
<dbReference type="InterPro" id="IPR025117">
    <property type="entry name" value="DUF4037"/>
</dbReference>
<dbReference type="EMBL" id="DWXG01000002">
    <property type="protein sequence ID" value="HJB96968.1"/>
    <property type="molecule type" value="Genomic_DNA"/>
</dbReference>
<feature type="domain" description="DUF4037" evidence="1">
    <location>
        <begin position="145"/>
        <end position="242"/>
    </location>
</feature>
<proteinExistence type="predicted"/>
<dbReference type="AlphaFoldDB" id="A0A9D2MSS6"/>